<evidence type="ECO:0000313" key="7">
    <source>
        <dbReference type="Proteomes" id="UP000239089"/>
    </source>
</evidence>
<dbReference type="OrthoDB" id="9799225at2"/>
<protein>
    <recommendedName>
        <fullName evidence="8">AI-2E family transporter</fullName>
    </recommendedName>
</protein>
<reference evidence="6 7" key="1">
    <citation type="journal article" date="2018" name="Arch. Microbiol.">
        <title>New insights into the metabolic potential of the phototrophic purple bacterium Rhodopila globiformis DSM 161(T) from its draft genome sequence and evidence for a vanadium-dependent nitrogenase.</title>
        <authorList>
            <person name="Imhoff J.F."/>
            <person name="Rahn T."/>
            <person name="Kunzel S."/>
            <person name="Neulinger S.C."/>
        </authorList>
    </citation>
    <scope>NUCLEOTIDE SEQUENCE [LARGE SCALE GENOMIC DNA]</scope>
    <source>
        <strain evidence="6 7">DSM 16996</strain>
    </source>
</reference>
<dbReference type="PANTHER" id="PTHR21716:SF16">
    <property type="entry name" value="BLL1467 PROTEIN"/>
    <property type="match status" value="1"/>
</dbReference>
<evidence type="ECO:0000256" key="5">
    <source>
        <dbReference type="ARBA" id="ARBA00023136"/>
    </source>
</evidence>
<dbReference type="Pfam" id="PF01594">
    <property type="entry name" value="AI-2E_transport"/>
    <property type="match status" value="1"/>
</dbReference>
<sequence>MNMPSSIVTPKTSSPPATQSEPELILRLGCYAAIGLFVFALLAVLQIAASIVTPIISALVVETVLARVSDRLMRLGLSSVVAGFCVIGFALATGALMINALIEPFSALVARAPQMAEALTTLISPALQPLSNLRNALLHTPGAAASLPIGGESEWLASFVGGLTPALGQLLIFFASLAFFVSGRTALRRQLVMAMPERASRLTAIRAIAAVENALSLYFGTTTLIYAAVGALTAIVAWASGLTNPLLWGAMSFAAAYIPYFGVGLISLSLAASGFLAYPHSLLALAPATAYLVIHIASETFVIPTLLGRRYEVNPFLIFLSIVFWSWMWGPVGAILAAPLLLSAQTLLGLFREPEGYLP</sequence>
<comment type="similarity">
    <text evidence="2">Belongs to the autoinducer-2 exporter (AI-2E) (TC 2.A.86) family.</text>
</comment>
<comment type="caution">
    <text evidence="6">The sequence shown here is derived from an EMBL/GenBank/DDBJ whole genome shotgun (WGS) entry which is preliminary data.</text>
</comment>
<keyword evidence="7" id="KW-1185">Reference proteome</keyword>
<keyword evidence="3" id="KW-0812">Transmembrane</keyword>
<evidence type="ECO:0000256" key="4">
    <source>
        <dbReference type="ARBA" id="ARBA00022989"/>
    </source>
</evidence>
<evidence type="ECO:0000313" key="6">
    <source>
        <dbReference type="EMBL" id="PPQ29250.1"/>
    </source>
</evidence>
<proteinExistence type="inferred from homology"/>
<evidence type="ECO:0000256" key="3">
    <source>
        <dbReference type="ARBA" id="ARBA00022692"/>
    </source>
</evidence>
<dbReference type="InterPro" id="IPR002549">
    <property type="entry name" value="AI-2E-like"/>
</dbReference>
<name>A0A2S6N3Q8_9HYPH</name>
<accession>A0A2S6N3Q8</accession>
<evidence type="ECO:0000256" key="2">
    <source>
        <dbReference type="ARBA" id="ARBA00009773"/>
    </source>
</evidence>
<evidence type="ECO:0000256" key="1">
    <source>
        <dbReference type="ARBA" id="ARBA00004141"/>
    </source>
</evidence>
<dbReference type="Proteomes" id="UP000239089">
    <property type="component" value="Unassembled WGS sequence"/>
</dbReference>
<gene>
    <name evidence="6" type="ORF">CCR94_15670</name>
</gene>
<dbReference type="AlphaFoldDB" id="A0A2S6N3Q8"/>
<keyword evidence="4" id="KW-1133">Transmembrane helix</keyword>
<dbReference type="GO" id="GO:0016020">
    <property type="term" value="C:membrane"/>
    <property type="evidence" value="ECO:0007669"/>
    <property type="project" value="UniProtKB-SubCell"/>
</dbReference>
<dbReference type="RefSeq" id="WP_104508795.1">
    <property type="nucleotide sequence ID" value="NZ_JACIGC010000010.1"/>
</dbReference>
<keyword evidence="5" id="KW-0472">Membrane</keyword>
<comment type="subcellular location">
    <subcellularLocation>
        <location evidence="1">Membrane</location>
        <topology evidence="1">Multi-pass membrane protein</topology>
    </subcellularLocation>
</comment>
<dbReference type="EMBL" id="NHSJ01000096">
    <property type="protein sequence ID" value="PPQ29250.1"/>
    <property type="molecule type" value="Genomic_DNA"/>
</dbReference>
<organism evidence="6 7">
    <name type="scientific">Rhodoblastus sphagnicola</name>
    <dbReference type="NCBI Taxonomy" id="333368"/>
    <lineage>
        <taxon>Bacteria</taxon>
        <taxon>Pseudomonadati</taxon>
        <taxon>Pseudomonadota</taxon>
        <taxon>Alphaproteobacteria</taxon>
        <taxon>Hyphomicrobiales</taxon>
        <taxon>Rhodoblastaceae</taxon>
        <taxon>Rhodoblastus</taxon>
    </lineage>
</organism>
<dbReference type="GO" id="GO:0055085">
    <property type="term" value="P:transmembrane transport"/>
    <property type="evidence" value="ECO:0007669"/>
    <property type="project" value="TreeGrafter"/>
</dbReference>
<evidence type="ECO:0008006" key="8">
    <source>
        <dbReference type="Google" id="ProtNLM"/>
    </source>
</evidence>
<dbReference type="PANTHER" id="PTHR21716">
    <property type="entry name" value="TRANSMEMBRANE PROTEIN"/>
    <property type="match status" value="1"/>
</dbReference>